<dbReference type="GO" id="GO:0005737">
    <property type="term" value="C:cytoplasm"/>
    <property type="evidence" value="ECO:0007669"/>
    <property type="project" value="UniProtKB-SubCell"/>
</dbReference>
<keyword evidence="5" id="KW-0597">Phosphoprotein</keyword>
<feature type="compositionally biased region" description="Low complexity" evidence="10">
    <location>
        <begin position="605"/>
        <end position="620"/>
    </location>
</feature>
<evidence type="ECO:0000313" key="12">
    <source>
        <dbReference type="Proteomes" id="UP000221080"/>
    </source>
</evidence>
<gene>
    <name evidence="13" type="primary">crtc2</name>
</gene>
<dbReference type="GO" id="GO:0005634">
    <property type="term" value="C:nucleus"/>
    <property type="evidence" value="ECO:0007669"/>
    <property type="project" value="UniProtKB-SubCell"/>
</dbReference>
<dbReference type="Proteomes" id="UP000221080">
    <property type="component" value="Chromosome 24"/>
</dbReference>
<dbReference type="GO" id="GO:0045944">
    <property type="term" value="P:positive regulation of transcription by RNA polymerase II"/>
    <property type="evidence" value="ECO:0007669"/>
    <property type="project" value="TreeGrafter"/>
</dbReference>
<dbReference type="InterPro" id="IPR024786">
    <property type="entry name" value="TORC"/>
</dbReference>
<name>A0A2D0PXG9_ICTPU</name>
<evidence type="ECO:0000256" key="8">
    <source>
        <dbReference type="ARBA" id="ARBA00023163"/>
    </source>
</evidence>
<dbReference type="GeneID" id="108256981"/>
<feature type="compositionally biased region" description="Polar residues" evidence="10">
    <location>
        <begin position="320"/>
        <end position="335"/>
    </location>
</feature>
<reference evidence="12" key="1">
    <citation type="journal article" date="2016" name="Nat. Commun.">
        <title>The channel catfish genome sequence provides insights into the evolution of scale formation in teleosts.</title>
        <authorList>
            <person name="Liu Z."/>
            <person name="Liu S."/>
            <person name="Yao J."/>
            <person name="Bao L."/>
            <person name="Zhang J."/>
            <person name="Li Y."/>
            <person name="Jiang C."/>
            <person name="Sun L."/>
            <person name="Wang R."/>
            <person name="Zhang Y."/>
            <person name="Zhou T."/>
            <person name="Zeng Q."/>
            <person name="Fu Q."/>
            <person name="Gao S."/>
            <person name="Li N."/>
            <person name="Koren S."/>
            <person name="Jiang Y."/>
            <person name="Zimin A."/>
            <person name="Xu P."/>
            <person name="Phillippy A.M."/>
            <person name="Geng X."/>
            <person name="Song L."/>
            <person name="Sun F."/>
            <person name="Li C."/>
            <person name="Wang X."/>
            <person name="Chen A."/>
            <person name="Jin Y."/>
            <person name="Yuan Z."/>
            <person name="Yang Y."/>
            <person name="Tan S."/>
            <person name="Peatman E."/>
            <person name="Lu J."/>
            <person name="Qin Z."/>
            <person name="Dunham R."/>
            <person name="Li Z."/>
            <person name="Sonstegard T."/>
            <person name="Feng J."/>
            <person name="Danzmann R.G."/>
            <person name="Schroeder S."/>
            <person name="Scheffler B."/>
            <person name="Duke M.V."/>
            <person name="Ballard L."/>
            <person name="Kucuktas H."/>
            <person name="Kaltenboeck L."/>
            <person name="Liu H."/>
            <person name="Armbruster J."/>
            <person name="Xie Y."/>
            <person name="Kirby M.L."/>
            <person name="Tian Y."/>
            <person name="Flanagan M.E."/>
            <person name="Mu W."/>
            <person name="Waldbieser G.C."/>
        </authorList>
    </citation>
    <scope>NUCLEOTIDE SEQUENCE [LARGE SCALE GENOMIC DNA]</scope>
    <source>
        <strain evidence="12">SDA103</strain>
    </source>
</reference>
<feature type="domain" description="Transducer of regulated CREB activity N-terminal" evidence="11">
    <location>
        <begin position="27"/>
        <end position="81"/>
    </location>
</feature>
<protein>
    <submittedName>
        <fullName evidence="13">CREB-regulated transcription coactivator 2 isoform X2</fullName>
    </submittedName>
</protein>
<comment type="subcellular location">
    <subcellularLocation>
        <location evidence="2">Cytoplasm</location>
    </subcellularLocation>
    <subcellularLocation>
        <location evidence="1">Nucleus</location>
    </subcellularLocation>
</comment>
<dbReference type="GO" id="GO:0008140">
    <property type="term" value="F:cAMP response element binding protein binding"/>
    <property type="evidence" value="ECO:0007669"/>
    <property type="project" value="InterPro"/>
</dbReference>
<feature type="region of interest" description="Disordered" evidence="10">
    <location>
        <begin position="314"/>
        <end position="341"/>
    </location>
</feature>
<keyword evidence="7" id="KW-0010">Activator</keyword>
<feature type="region of interest" description="Disordered" evidence="10">
    <location>
        <begin position="512"/>
        <end position="535"/>
    </location>
</feature>
<dbReference type="InterPro" id="IPR024783">
    <property type="entry name" value="TORC_N"/>
</dbReference>
<reference evidence="13" key="2">
    <citation type="submission" date="2025-08" db="UniProtKB">
        <authorList>
            <consortium name="RefSeq"/>
        </authorList>
    </citation>
    <scope>IDENTIFICATION</scope>
    <source>
        <tissue evidence="13">Blood</tissue>
    </source>
</reference>
<evidence type="ECO:0000256" key="3">
    <source>
        <dbReference type="ARBA" id="ARBA00007167"/>
    </source>
</evidence>
<proteinExistence type="inferred from homology"/>
<feature type="region of interest" description="Disordered" evidence="10">
    <location>
        <begin position="594"/>
        <end position="620"/>
    </location>
</feature>
<dbReference type="GO" id="GO:0051289">
    <property type="term" value="P:protein homotetramerization"/>
    <property type="evidence" value="ECO:0007669"/>
    <property type="project" value="InterPro"/>
</dbReference>
<evidence type="ECO:0000256" key="2">
    <source>
        <dbReference type="ARBA" id="ARBA00004496"/>
    </source>
</evidence>
<dbReference type="RefSeq" id="XP_017309810.1">
    <property type="nucleotide sequence ID" value="XM_017454321.3"/>
</dbReference>
<evidence type="ECO:0000256" key="9">
    <source>
        <dbReference type="ARBA" id="ARBA00023242"/>
    </source>
</evidence>
<keyword evidence="12" id="KW-1185">Reference proteome</keyword>
<keyword evidence="8" id="KW-0804">Transcription</keyword>
<sequence>MNLTGAAIGAAGRGQWSGSGSASLTCNPRKFSEKIALQIQRQAADTAAFQEVMMDITSTRIQAQKVRQAQSLASYYGGSLPNVSQISAYPTGNQSQFLSNPDYSVTQLHHVRTEHGQRDHRPSIHGRPNRRHIDSAPYLSAHLSPPSGPSWRRNWFIRSANEKSQMDQTPMTALSRTRSDSALHTSVRMIYSGDPNPEQVLTGCSNKTGTPLFSPPVPLIEENVQEEGRTAKLQKHISSKLEWGQQKAGKVSVTKKKQESVPTFIGIGAVKELANCIVISIISQIPSTLSGCDTAGNHISGSLPDLSSLCLPSAAPDASNLQPPTNTNPISSSTGVHHLPSSAAHEVSTDSLLSSLQALVGNPLLQSSLSNPNLQTTLSSPSLHDSLSSTSLCTSLSSSSLKSSLSSQSLRSSVSSLSLSNQSFQSTASSCSYSSGIGASRSCSSSSLSCSPRTSGQVTVSHTTSSVRRSQLSPLMVPSGEELLWQQPTLSPTLSCITQGVALNSAKLRQEVKPPPYPYSQFPLTGTPKVHNSSQSWQLHQSEGCRQNTRWCQQQGSKLLSSQCKPQPHYMQLQNRQCQTQDSLLSPYHYTPQQQLDKHTPHAPQQYQQTQSNQQSQQQPINCAQTQQYLQQQTQQFPPQYQQQYQQLNQCWNHEIHLINDNQNPLHCQSKDEIPQNQQPLHHQTVLAAQDECTSWNNPLNRQNVPDMRRQRSLGTYMHLKERPKLQSKKLVQETERGRAHSSKPVHSQKALQFNKMASTSSPDNKFGLRNKSYVGLHLTPSQTEALSQKLGQLHKVTRNSDSKCQDVEGKHLCDVEHFRNSPTQSYSNDVSRSFPSIDSAVPSACLDDVISDLPFSVPEFDLDPFILAAESPEMCSGGF</sequence>
<dbReference type="OrthoDB" id="8947034at2759"/>
<keyword evidence="6" id="KW-0805">Transcription regulation</keyword>
<evidence type="ECO:0000256" key="4">
    <source>
        <dbReference type="ARBA" id="ARBA00022490"/>
    </source>
</evidence>
<evidence type="ECO:0000259" key="11">
    <source>
        <dbReference type="Pfam" id="PF12884"/>
    </source>
</evidence>
<dbReference type="PANTHER" id="PTHR13589:SF6">
    <property type="entry name" value="CREB-REGULATED TRANSCRIPTION COACTIVATOR 2"/>
    <property type="match status" value="1"/>
</dbReference>
<evidence type="ECO:0000256" key="7">
    <source>
        <dbReference type="ARBA" id="ARBA00023159"/>
    </source>
</evidence>
<dbReference type="PANTHER" id="PTHR13589">
    <property type="entry name" value="CREB-REGULATED TRANSCRIPTION COACTIVATOR"/>
    <property type="match status" value="1"/>
</dbReference>
<dbReference type="AlphaFoldDB" id="A0A2D0PXG9"/>
<accession>A0A2D0PXG9</accession>
<evidence type="ECO:0000256" key="1">
    <source>
        <dbReference type="ARBA" id="ARBA00004123"/>
    </source>
</evidence>
<keyword evidence="4" id="KW-0963">Cytoplasm</keyword>
<keyword evidence="9" id="KW-0539">Nucleus</keyword>
<dbReference type="CTD" id="200186"/>
<evidence type="ECO:0000256" key="5">
    <source>
        <dbReference type="ARBA" id="ARBA00022553"/>
    </source>
</evidence>
<evidence type="ECO:0000313" key="13">
    <source>
        <dbReference type="RefSeq" id="XP_017309810.1"/>
    </source>
</evidence>
<comment type="similarity">
    <text evidence="3">Belongs to the TORC family.</text>
</comment>
<feature type="region of interest" description="Disordered" evidence="10">
    <location>
        <begin position="447"/>
        <end position="466"/>
    </location>
</feature>
<dbReference type="Pfam" id="PF12884">
    <property type="entry name" value="TORC_N"/>
    <property type="match status" value="1"/>
</dbReference>
<organism evidence="12 13">
    <name type="scientific">Ictalurus punctatus</name>
    <name type="common">Channel catfish</name>
    <name type="synonym">Silurus punctatus</name>
    <dbReference type="NCBI Taxonomy" id="7998"/>
    <lineage>
        <taxon>Eukaryota</taxon>
        <taxon>Metazoa</taxon>
        <taxon>Chordata</taxon>
        <taxon>Craniata</taxon>
        <taxon>Vertebrata</taxon>
        <taxon>Euteleostomi</taxon>
        <taxon>Actinopterygii</taxon>
        <taxon>Neopterygii</taxon>
        <taxon>Teleostei</taxon>
        <taxon>Ostariophysi</taxon>
        <taxon>Siluriformes</taxon>
        <taxon>Ictaluridae</taxon>
        <taxon>Ictalurus</taxon>
    </lineage>
</organism>
<evidence type="ECO:0000256" key="6">
    <source>
        <dbReference type="ARBA" id="ARBA00023015"/>
    </source>
</evidence>
<evidence type="ECO:0000256" key="10">
    <source>
        <dbReference type="SAM" id="MobiDB-lite"/>
    </source>
</evidence>